<reference evidence="2 3" key="1">
    <citation type="journal article" date="2015" name="Genome Biol. Evol.">
        <title>Phylogenomic analyses indicate that early fungi evolved digesting cell walls of algal ancestors of land plants.</title>
        <authorList>
            <person name="Chang Y."/>
            <person name="Wang S."/>
            <person name="Sekimoto S."/>
            <person name="Aerts A.L."/>
            <person name="Choi C."/>
            <person name="Clum A."/>
            <person name="LaButti K.M."/>
            <person name="Lindquist E.A."/>
            <person name="Yee Ngan C."/>
            <person name="Ohm R.A."/>
            <person name="Salamov A.A."/>
            <person name="Grigoriev I.V."/>
            <person name="Spatafora J.W."/>
            <person name="Berbee M.L."/>
        </authorList>
    </citation>
    <scope>NUCLEOTIDE SEQUENCE [LARGE SCALE GENOMIC DNA]</scope>
    <source>
        <strain evidence="2 3">JEL478</strain>
    </source>
</reference>
<evidence type="ECO:0000256" key="1">
    <source>
        <dbReference type="SAM" id="MobiDB-lite"/>
    </source>
</evidence>
<protein>
    <submittedName>
        <fullName evidence="2">Uncharacterized protein</fullName>
    </submittedName>
</protein>
<feature type="compositionally biased region" description="Acidic residues" evidence="1">
    <location>
        <begin position="326"/>
        <end position="337"/>
    </location>
</feature>
<feature type="compositionally biased region" description="Basic and acidic residues" evidence="1">
    <location>
        <begin position="151"/>
        <end position="162"/>
    </location>
</feature>
<feature type="compositionally biased region" description="Low complexity" evidence="1">
    <location>
        <begin position="446"/>
        <end position="469"/>
    </location>
</feature>
<feature type="region of interest" description="Disordered" evidence="1">
    <location>
        <begin position="370"/>
        <end position="503"/>
    </location>
</feature>
<feature type="compositionally biased region" description="Polar residues" evidence="1">
    <location>
        <begin position="434"/>
        <end position="444"/>
    </location>
</feature>
<feature type="compositionally biased region" description="Basic and acidic residues" evidence="1">
    <location>
        <begin position="382"/>
        <end position="393"/>
    </location>
</feature>
<sequence length="503" mass="55625">MGFDAEPEPAPPPELSQDAPELEAFQPRVEEVPSRSAGKRKANVFDDSDRIYPSQPVSNSDSVAHKRPRVERQRVEVNRDRVGQSTLAAPDTADRSKTSNLPTSVRDRETSHVDNPEESRPLFESMIPAASAHRPRREPSPKVEEDDDPEFATKAEITDGKVKPKKGGGKGKKGKTEEEHALEARAAALRQERLDKQKEDDEIEEPEDKKNLVTVEYVDIVVEPVAQRTGDRERAKGKEKNAMGGGPNFKNFKKQLLAPFAAGINEQRANADSIRRYALPPIPVDELVPFERQGEERLWVWPSTAKKGGKGKSRRAKPADRWGFPVDEESDEKEDDPWIAATAASNVRNGATSRNLTPAVSSEVYDLQEVPPAVAIPTKASIEPRRRGAHIIEDSDEEEPQMTVREQRSTPKPDKTPATKRARLLDLSDEENDPGQSPVRTTGHTVARSSAKPAKSAAPSTAKSVAKKTPQARKAKASKSQAPMIIVEDEEEEDTAFQWKLPT</sequence>
<evidence type="ECO:0000313" key="2">
    <source>
        <dbReference type="EMBL" id="KXS17931.1"/>
    </source>
</evidence>
<feature type="compositionally biased region" description="Basic residues" evidence="1">
    <location>
        <begin position="163"/>
        <end position="173"/>
    </location>
</feature>
<dbReference type="AlphaFoldDB" id="A0A139AMD4"/>
<feature type="compositionally biased region" description="Basic and acidic residues" evidence="1">
    <location>
        <begin position="174"/>
        <end position="183"/>
    </location>
</feature>
<feature type="region of interest" description="Disordered" evidence="1">
    <location>
        <begin position="1"/>
        <end position="210"/>
    </location>
</feature>
<feature type="region of interest" description="Disordered" evidence="1">
    <location>
        <begin position="228"/>
        <end position="250"/>
    </location>
</feature>
<feature type="compositionally biased region" description="Basic and acidic residues" evidence="1">
    <location>
        <begin position="405"/>
        <end position="417"/>
    </location>
</feature>
<accession>A0A139AMD4</accession>
<feature type="compositionally biased region" description="Basic and acidic residues" evidence="1">
    <location>
        <begin position="229"/>
        <end position="241"/>
    </location>
</feature>
<dbReference type="EMBL" id="KQ965744">
    <property type="protein sequence ID" value="KXS17931.1"/>
    <property type="molecule type" value="Genomic_DNA"/>
</dbReference>
<proteinExistence type="predicted"/>
<keyword evidence="3" id="KW-1185">Reference proteome</keyword>
<name>A0A139AMD4_GONPJ</name>
<feature type="compositionally biased region" description="Basic residues" evidence="1">
    <location>
        <begin position="307"/>
        <end position="316"/>
    </location>
</feature>
<dbReference type="Proteomes" id="UP000070544">
    <property type="component" value="Unassembled WGS sequence"/>
</dbReference>
<gene>
    <name evidence="2" type="ORF">M427DRAFT_235557</name>
</gene>
<feature type="compositionally biased region" description="Basic and acidic residues" evidence="1">
    <location>
        <begin position="190"/>
        <end position="199"/>
    </location>
</feature>
<evidence type="ECO:0000313" key="3">
    <source>
        <dbReference type="Proteomes" id="UP000070544"/>
    </source>
</evidence>
<organism evidence="2 3">
    <name type="scientific">Gonapodya prolifera (strain JEL478)</name>
    <name type="common">Monoblepharis prolifera</name>
    <dbReference type="NCBI Taxonomy" id="1344416"/>
    <lineage>
        <taxon>Eukaryota</taxon>
        <taxon>Fungi</taxon>
        <taxon>Fungi incertae sedis</taxon>
        <taxon>Chytridiomycota</taxon>
        <taxon>Chytridiomycota incertae sedis</taxon>
        <taxon>Monoblepharidomycetes</taxon>
        <taxon>Monoblepharidales</taxon>
        <taxon>Gonapodyaceae</taxon>
        <taxon>Gonapodya</taxon>
    </lineage>
</organism>
<feature type="compositionally biased region" description="Basic and acidic residues" evidence="1">
    <location>
        <begin position="70"/>
        <end position="82"/>
    </location>
</feature>
<feature type="region of interest" description="Disordered" evidence="1">
    <location>
        <begin position="304"/>
        <end position="338"/>
    </location>
</feature>
<feature type="compositionally biased region" description="Basic and acidic residues" evidence="1">
    <location>
        <begin position="105"/>
        <end position="121"/>
    </location>
</feature>